<dbReference type="PATRIC" id="fig|1240678.4.peg.1841"/>
<dbReference type="SUPFAM" id="SSF63380">
    <property type="entry name" value="Riboflavin synthase domain-like"/>
    <property type="match status" value="1"/>
</dbReference>
<protein>
    <submittedName>
        <fullName evidence="10">Iron-sulfur protein</fullName>
    </submittedName>
</protein>
<dbReference type="PRINTS" id="PR00409">
    <property type="entry name" value="PHDIOXRDTASE"/>
</dbReference>
<dbReference type="Proteomes" id="UP000032458">
    <property type="component" value="Unassembled WGS sequence"/>
</dbReference>
<comment type="cofactor">
    <cofactor evidence="1">
        <name>FAD</name>
        <dbReference type="ChEBI" id="CHEBI:57692"/>
    </cofactor>
</comment>
<dbReference type="SUPFAM" id="SSF52343">
    <property type="entry name" value="Ferredoxin reductase-like, C-terminal NADP-linked domain"/>
    <property type="match status" value="1"/>
</dbReference>
<dbReference type="Gene3D" id="3.10.20.30">
    <property type="match status" value="1"/>
</dbReference>
<dbReference type="InterPro" id="IPR017938">
    <property type="entry name" value="Riboflavin_synthase-like_b-brl"/>
</dbReference>
<dbReference type="GO" id="GO:0016491">
    <property type="term" value="F:oxidoreductase activity"/>
    <property type="evidence" value="ECO:0007669"/>
    <property type="project" value="UniProtKB-KW"/>
</dbReference>
<reference evidence="10 11" key="1">
    <citation type="submission" date="2014-09" db="EMBL/GenBank/DDBJ databases">
        <title>Draft genome sequence of Streptomyces natalensis ATCC 27448, producer of the antifungal pimaricin.</title>
        <authorList>
            <person name="Mendes M.V."/>
            <person name="Beites T."/>
            <person name="Pires S."/>
            <person name="Santos C.L."/>
            <person name="Moradas-Ferreira P."/>
        </authorList>
    </citation>
    <scope>NUCLEOTIDE SEQUENCE [LARGE SCALE GENOMIC DNA]</scope>
    <source>
        <strain evidence="10 11">ATCC 27448</strain>
    </source>
</reference>
<evidence type="ECO:0000256" key="1">
    <source>
        <dbReference type="ARBA" id="ARBA00001974"/>
    </source>
</evidence>
<evidence type="ECO:0000259" key="8">
    <source>
        <dbReference type="PROSITE" id="PS51085"/>
    </source>
</evidence>
<accession>A0A0D7CPC6</accession>
<name>A0A0D7CPC6_9ACTN</name>
<organism evidence="10 11">
    <name type="scientific">Streptomyces natalensis ATCC 27448</name>
    <dbReference type="NCBI Taxonomy" id="1240678"/>
    <lineage>
        <taxon>Bacteria</taxon>
        <taxon>Bacillati</taxon>
        <taxon>Actinomycetota</taxon>
        <taxon>Actinomycetes</taxon>
        <taxon>Kitasatosporales</taxon>
        <taxon>Streptomycetaceae</taxon>
        <taxon>Streptomyces</taxon>
    </lineage>
</organism>
<dbReference type="InterPro" id="IPR036010">
    <property type="entry name" value="2Fe-2S_ferredoxin-like_sf"/>
</dbReference>
<dbReference type="SUPFAM" id="SSF54292">
    <property type="entry name" value="2Fe-2S ferredoxin-like"/>
    <property type="match status" value="1"/>
</dbReference>
<dbReference type="InterPro" id="IPR001041">
    <property type="entry name" value="2Fe-2S_ferredoxin-type"/>
</dbReference>
<feature type="domain" description="FAD-binding FR-type" evidence="9">
    <location>
        <begin position="57"/>
        <end position="156"/>
    </location>
</feature>
<evidence type="ECO:0000256" key="4">
    <source>
        <dbReference type="ARBA" id="ARBA00022723"/>
    </source>
</evidence>
<keyword evidence="5" id="KW-0560">Oxidoreductase</keyword>
<dbReference type="CDD" id="cd00207">
    <property type="entry name" value="fer2"/>
    <property type="match status" value="1"/>
</dbReference>
<keyword evidence="7" id="KW-0411">Iron-sulfur</keyword>
<comment type="caution">
    <text evidence="10">The sequence shown here is derived from an EMBL/GenBank/DDBJ whole genome shotgun (WGS) entry which is preliminary data.</text>
</comment>
<keyword evidence="6" id="KW-0408">Iron</keyword>
<evidence type="ECO:0000313" key="11">
    <source>
        <dbReference type="Proteomes" id="UP000032458"/>
    </source>
</evidence>
<dbReference type="Pfam" id="PF00111">
    <property type="entry name" value="Fer2"/>
    <property type="match status" value="1"/>
</dbReference>
<dbReference type="GO" id="GO:0051537">
    <property type="term" value="F:2 iron, 2 sulfur cluster binding"/>
    <property type="evidence" value="ECO:0007669"/>
    <property type="project" value="UniProtKB-KW"/>
</dbReference>
<keyword evidence="2" id="KW-0285">Flavoprotein</keyword>
<dbReference type="InterPro" id="IPR050415">
    <property type="entry name" value="MRET"/>
</dbReference>
<dbReference type="InterPro" id="IPR006058">
    <property type="entry name" value="2Fe2S_fd_BS"/>
</dbReference>
<dbReference type="RefSeq" id="WP_030069065.1">
    <property type="nucleotide sequence ID" value="NZ_JRKI01000010.1"/>
</dbReference>
<sequence length="371" mass="39689">MPRIPHAPRLRTVLVVTAAALAARRALRGRIKGSPLWPMPALDHPISGQGREAQAGARAHRLTVVERVAEAAGVIRLRLEGADLPDWEPGAHLDLVLPSGTVRQYSLCGSPATPGSYTIAVRLIEDGRGGSQEAHELLHEGTEVTVRGPRNRFPLRDSHAYVFIAGGIGITPILPMVRQAEREGIPWRLLYGGRSRASMPFLAEIEKLAGAGADRVTVVAEDEEGRPDLAALLAGAPPHAAVYCCGPEPLMDAVAALLPDAPEGLTLHTERFAPATPSPTAENAPFEVELRRTGRTITVPAGTSALRAIRDQALPDLPYSCEQGFCGTCQQRVLAGEVEHRDGLLTDAERDDSLLICVSRAREGGRLVLDL</sequence>
<dbReference type="GO" id="GO:0046872">
    <property type="term" value="F:metal ion binding"/>
    <property type="evidence" value="ECO:0007669"/>
    <property type="project" value="UniProtKB-KW"/>
</dbReference>
<evidence type="ECO:0000256" key="7">
    <source>
        <dbReference type="ARBA" id="ARBA00023014"/>
    </source>
</evidence>
<evidence type="ECO:0000313" key="10">
    <source>
        <dbReference type="EMBL" id="KIZ18114.1"/>
    </source>
</evidence>
<dbReference type="PROSITE" id="PS51085">
    <property type="entry name" value="2FE2S_FER_2"/>
    <property type="match status" value="1"/>
</dbReference>
<feature type="domain" description="2Fe-2S ferredoxin-type" evidence="8">
    <location>
        <begin position="286"/>
        <end position="371"/>
    </location>
</feature>
<dbReference type="PANTHER" id="PTHR47354:SF1">
    <property type="entry name" value="CARNITINE MONOOXYGENASE REDUCTASE SUBUNIT"/>
    <property type="match status" value="1"/>
</dbReference>
<proteinExistence type="predicted"/>
<gene>
    <name evidence="10" type="ORF">SNA_08800</name>
</gene>
<dbReference type="InterPro" id="IPR012675">
    <property type="entry name" value="Beta-grasp_dom_sf"/>
</dbReference>
<evidence type="ECO:0000259" key="9">
    <source>
        <dbReference type="PROSITE" id="PS51384"/>
    </source>
</evidence>
<dbReference type="Gene3D" id="2.40.30.10">
    <property type="entry name" value="Translation factors"/>
    <property type="match status" value="1"/>
</dbReference>
<dbReference type="AlphaFoldDB" id="A0A0D7CPC6"/>
<dbReference type="CDD" id="cd06185">
    <property type="entry name" value="PDR_like"/>
    <property type="match status" value="1"/>
</dbReference>
<keyword evidence="4" id="KW-0479">Metal-binding</keyword>
<dbReference type="InterPro" id="IPR017927">
    <property type="entry name" value="FAD-bd_FR_type"/>
</dbReference>
<evidence type="ECO:0000256" key="3">
    <source>
        <dbReference type="ARBA" id="ARBA00022714"/>
    </source>
</evidence>
<dbReference type="PROSITE" id="PS51384">
    <property type="entry name" value="FAD_FR"/>
    <property type="match status" value="1"/>
</dbReference>
<evidence type="ECO:0000256" key="5">
    <source>
        <dbReference type="ARBA" id="ARBA00023002"/>
    </source>
</evidence>
<dbReference type="InterPro" id="IPR039261">
    <property type="entry name" value="FNR_nucleotide-bd"/>
</dbReference>
<dbReference type="PROSITE" id="PS00197">
    <property type="entry name" value="2FE2S_FER_1"/>
    <property type="match status" value="1"/>
</dbReference>
<dbReference type="InterPro" id="IPR001433">
    <property type="entry name" value="OxRdtase_FAD/NAD-bd"/>
</dbReference>
<dbReference type="EMBL" id="JRKI01000010">
    <property type="protein sequence ID" value="KIZ18114.1"/>
    <property type="molecule type" value="Genomic_DNA"/>
</dbReference>
<keyword evidence="3" id="KW-0001">2Fe-2S</keyword>
<dbReference type="Pfam" id="PF00175">
    <property type="entry name" value="NAD_binding_1"/>
    <property type="match status" value="1"/>
</dbReference>
<keyword evidence="11" id="KW-1185">Reference proteome</keyword>
<dbReference type="PANTHER" id="PTHR47354">
    <property type="entry name" value="NADH OXIDOREDUCTASE HCR"/>
    <property type="match status" value="1"/>
</dbReference>
<dbReference type="Gene3D" id="3.40.50.80">
    <property type="entry name" value="Nucleotide-binding domain of ferredoxin-NADP reductase (FNR) module"/>
    <property type="match status" value="1"/>
</dbReference>
<evidence type="ECO:0000256" key="6">
    <source>
        <dbReference type="ARBA" id="ARBA00023004"/>
    </source>
</evidence>
<evidence type="ECO:0000256" key="2">
    <source>
        <dbReference type="ARBA" id="ARBA00022630"/>
    </source>
</evidence>